<dbReference type="AlphaFoldDB" id="A0A6A4W6H6"/>
<dbReference type="PANTHER" id="PTHR13155">
    <property type="entry name" value="A-KINASE ANCHOR PROTEINS"/>
    <property type="match status" value="1"/>
</dbReference>
<accession>A0A6A4W6H6</accession>
<protein>
    <submittedName>
        <fullName evidence="2">A-kinase anchor protein 10, mitochondrial</fullName>
    </submittedName>
</protein>
<feature type="domain" description="RGS" evidence="1">
    <location>
        <begin position="174"/>
        <end position="300"/>
    </location>
</feature>
<dbReference type="SUPFAM" id="SSF48097">
    <property type="entry name" value="Regulator of G-protein signaling, RGS"/>
    <property type="match status" value="2"/>
</dbReference>
<dbReference type="FunFam" id="1.10.167.10:FF:000005">
    <property type="entry name" value="Putative A-kinase anchor protein 10 mitochondrial"/>
    <property type="match status" value="1"/>
</dbReference>
<keyword evidence="3" id="KW-1185">Reference proteome</keyword>
<dbReference type="InterPro" id="IPR016137">
    <property type="entry name" value="RGS"/>
</dbReference>
<feature type="domain" description="RGS" evidence="1">
    <location>
        <begin position="24"/>
        <end position="164"/>
    </location>
</feature>
<dbReference type="PROSITE" id="PS50132">
    <property type="entry name" value="RGS"/>
    <property type="match status" value="2"/>
</dbReference>
<dbReference type="OrthoDB" id="5584247at2759"/>
<dbReference type="EMBL" id="VIIS01001102">
    <property type="protein sequence ID" value="KAF0302035.1"/>
    <property type="molecule type" value="Genomic_DNA"/>
</dbReference>
<organism evidence="2 3">
    <name type="scientific">Amphibalanus amphitrite</name>
    <name type="common">Striped barnacle</name>
    <name type="synonym">Balanus amphitrite</name>
    <dbReference type="NCBI Taxonomy" id="1232801"/>
    <lineage>
        <taxon>Eukaryota</taxon>
        <taxon>Metazoa</taxon>
        <taxon>Ecdysozoa</taxon>
        <taxon>Arthropoda</taxon>
        <taxon>Crustacea</taxon>
        <taxon>Multicrustacea</taxon>
        <taxon>Cirripedia</taxon>
        <taxon>Thoracica</taxon>
        <taxon>Thoracicalcarea</taxon>
        <taxon>Balanomorpha</taxon>
        <taxon>Balanoidea</taxon>
        <taxon>Balanidae</taxon>
        <taxon>Amphibalaninae</taxon>
        <taxon>Amphibalanus</taxon>
    </lineage>
</organism>
<dbReference type="GO" id="GO:0008104">
    <property type="term" value="P:intracellular protein localization"/>
    <property type="evidence" value="ECO:0007669"/>
    <property type="project" value="TreeGrafter"/>
</dbReference>
<dbReference type="InterPro" id="IPR044926">
    <property type="entry name" value="RGS_subdomain_2"/>
</dbReference>
<dbReference type="InterPro" id="IPR036305">
    <property type="entry name" value="RGS_sf"/>
</dbReference>
<dbReference type="InterPro" id="IPR052246">
    <property type="entry name" value="Cell_Polariz_PKAAnc"/>
</dbReference>
<proteinExistence type="predicted"/>
<dbReference type="GO" id="GO:0016301">
    <property type="term" value="F:kinase activity"/>
    <property type="evidence" value="ECO:0007669"/>
    <property type="project" value="UniProtKB-KW"/>
</dbReference>
<evidence type="ECO:0000259" key="1">
    <source>
        <dbReference type="PROSITE" id="PS50132"/>
    </source>
</evidence>
<evidence type="ECO:0000313" key="2">
    <source>
        <dbReference type="EMBL" id="KAF0302035.1"/>
    </source>
</evidence>
<dbReference type="PANTHER" id="PTHR13155:SF1">
    <property type="entry name" value="A-KINASE ANCHOR PROTEIN 10, MITOCHONDRIAL"/>
    <property type="match status" value="1"/>
</dbReference>
<gene>
    <name evidence="2" type="primary">Akap10</name>
    <name evidence="2" type="ORF">FJT64_003017</name>
</gene>
<dbReference type="GO" id="GO:0005886">
    <property type="term" value="C:plasma membrane"/>
    <property type="evidence" value="ECO:0007669"/>
    <property type="project" value="TreeGrafter"/>
</dbReference>
<dbReference type="Gene3D" id="1.10.167.10">
    <property type="entry name" value="Regulator of G-protein Signalling 4, domain 2"/>
    <property type="match status" value="2"/>
</dbReference>
<comment type="caution">
    <text evidence="2">The sequence shown here is derived from an EMBL/GenBank/DDBJ whole genome shotgun (WGS) entry which is preliminary data.</text>
</comment>
<reference evidence="2 3" key="1">
    <citation type="submission" date="2019-07" db="EMBL/GenBank/DDBJ databases">
        <title>Draft genome assembly of a fouling barnacle, Amphibalanus amphitrite (Darwin, 1854): The first reference genome for Thecostraca.</title>
        <authorList>
            <person name="Kim W."/>
        </authorList>
    </citation>
    <scope>NUCLEOTIDE SEQUENCE [LARGE SCALE GENOMIC DNA]</scope>
    <source>
        <strain evidence="2">SNU_AA5</strain>
        <tissue evidence="2">Soma without cirri and trophi</tissue>
    </source>
</reference>
<name>A0A6A4W6H6_AMPAM</name>
<keyword evidence="2" id="KW-0808">Transferase</keyword>
<dbReference type="GO" id="GO:0005739">
    <property type="term" value="C:mitochondrion"/>
    <property type="evidence" value="ECO:0007669"/>
    <property type="project" value="TreeGrafter"/>
</dbReference>
<keyword evidence="2" id="KW-0418">Kinase</keyword>
<evidence type="ECO:0000313" key="3">
    <source>
        <dbReference type="Proteomes" id="UP000440578"/>
    </source>
</evidence>
<dbReference type="Pfam" id="PF00615">
    <property type="entry name" value="RGS"/>
    <property type="match status" value="2"/>
</dbReference>
<dbReference type="Proteomes" id="UP000440578">
    <property type="component" value="Unassembled WGS sequence"/>
</dbReference>
<sequence>MSFFKRKFKNAEKEHLISQRLTKTLRCLANDKCALGYLTSFLEGRHVAGYLHFWMEAEAIRRRLDTETTTPGSEPEPAGPRNGELPAAAALSQLLQRYLVSESGPQLRVPAELRAAAAAAAAAAGPEGGAGSELATRAQEAAAAALSASHVPEFLQSDHYQCYQVDVLTSSSVEICDILFNETVVFMFMEFMEQEGLAHYIEFWMSSNNFRDQLYALDGRGDPEQTQGDAMILYEKYFSLQAVCPLGFGQETRTELELNICREGGPLPECFLRPMLVLHNVLQQRYLAAFLNSQAFFKYVMGLVNTIRHPARPFYDKTDAVSTCSSDLASSVTGGSVPERWSHQDPGQLHRRRYYGLSIGHVNHVGRYESHLEPKPDAGRPSALRRAVKSLLRHDENKVQEEMAWRVANLIVKDVTSVTMGLGGGSPTHRPPW</sequence>
<dbReference type="SMART" id="SM00315">
    <property type="entry name" value="RGS"/>
    <property type="match status" value="2"/>
</dbReference>